<gene>
    <name evidence="1" type="ORF">HMPREF9013_1121</name>
</gene>
<evidence type="ECO:0000313" key="1">
    <source>
        <dbReference type="EMBL" id="EFC06411.1"/>
    </source>
</evidence>
<dbReference type="AlphaFoldDB" id="D2MMY5"/>
<dbReference type="OrthoDB" id="1643491at2"/>
<sequence>MSSIAYVCDEAMVEYHRLSQHKEILFWRIATKRKFSDFHVGDLLFFYARTRYSNEKKFVGYGHFTEIKRLSLRQMWKEYEEKTGYDSFRALEQAIQKAARHKIPAKMNCLVLKNVVFFARPIHSEEVGLNLSKSLESFSYMDHHQPSATSDILKIAEKEGINIWSNAADKQTEEVFAMDAIEQRFLSLSYFYPNEFSDRLQHEQKILLEKKENWKVRKDFRYRIENNQKMKIEIPIPKFGQLRQRNIQLFIGRWTCILAELRKEYPKMEIQLNTFGQDEEIKEIVKKVY</sequence>
<dbReference type="STRING" id="679192.HMPREF9013_1121"/>
<protein>
    <submittedName>
        <fullName evidence="1">Uncharacterized protein</fullName>
    </submittedName>
</protein>
<reference evidence="2" key="1">
    <citation type="submission" date="2009-12" db="EMBL/GenBank/DDBJ databases">
        <title>Sequence of Clostridiales genomosp. BVAB3 str. UPII9-5.</title>
        <authorList>
            <person name="Madupu R."/>
            <person name="Durkin A.S."/>
            <person name="Torralba M."/>
            <person name="Methe B."/>
            <person name="Sutton G.G."/>
            <person name="Strausberg R.L."/>
            <person name="Nelson K.E."/>
        </authorList>
    </citation>
    <scope>NUCLEOTIDE SEQUENCE [LARGE SCALE GENOMIC DNA]</scope>
    <source>
        <strain evidence="2">W1219</strain>
    </source>
</reference>
<dbReference type="eggNOG" id="ENOG5030HFK">
    <property type="taxonomic scope" value="Bacteria"/>
</dbReference>
<organism evidence="1 2">
    <name type="scientific">Bulleidia extructa W1219</name>
    <dbReference type="NCBI Taxonomy" id="679192"/>
    <lineage>
        <taxon>Bacteria</taxon>
        <taxon>Bacillati</taxon>
        <taxon>Bacillota</taxon>
        <taxon>Erysipelotrichia</taxon>
        <taxon>Erysipelotrichales</taxon>
        <taxon>Erysipelotrichaceae</taxon>
        <taxon>Bulleidia</taxon>
    </lineage>
</organism>
<dbReference type="EMBL" id="ADFR01000002">
    <property type="protein sequence ID" value="EFC06411.1"/>
    <property type="molecule type" value="Genomic_DNA"/>
</dbReference>
<comment type="caution">
    <text evidence="1">The sequence shown here is derived from an EMBL/GenBank/DDBJ whole genome shotgun (WGS) entry which is preliminary data.</text>
</comment>
<keyword evidence="2" id="KW-1185">Reference proteome</keyword>
<proteinExistence type="predicted"/>
<accession>D2MMY5</accession>
<name>D2MMY5_9FIRM</name>
<dbReference type="RefSeq" id="WP_006626756.1">
    <property type="nucleotide sequence ID" value="NZ_ADFR01000002.1"/>
</dbReference>
<evidence type="ECO:0000313" key="2">
    <source>
        <dbReference type="Proteomes" id="UP000005017"/>
    </source>
</evidence>
<dbReference type="Proteomes" id="UP000005017">
    <property type="component" value="Unassembled WGS sequence"/>
</dbReference>